<dbReference type="EnsemblMetazoa" id="AATE017929-RA">
    <property type="protein sequence ID" value="AATE017929-PA.1"/>
    <property type="gene ID" value="AATE017929"/>
</dbReference>
<organism evidence="5">
    <name type="scientific">Anopheles atroparvus</name>
    <name type="common">European mosquito</name>
    <dbReference type="NCBI Taxonomy" id="41427"/>
    <lineage>
        <taxon>Eukaryota</taxon>
        <taxon>Metazoa</taxon>
        <taxon>Ecdysozoa</taxon>
        <taxon>Arthropoda</taxon>
        <taxon>Hexapoda</taxon>
        <taxon>Insecta</taxon>
        <taxon>Pterygota</taxon>
        <taxon>Neoptera</taxon>
        <taxon>Endopterygota</taxon>
        <taxon>Diptera</taxon>
        <taxon>Nematocera</taxon>
        <taxon>Culicoidea</taxon>
        <taxon>Culicidae</taxon>
        <taxon>Anophelinae</taxon>
        <taxon>Anopheles</taxon>
    </lineage>
</organism>
<evidence type="ECO:0000256" key="4">
    <source>
        <dbReference type="ARBA" id="ARBA00024195"/>
    </source>
</evidence>
<dbReference type="AlphaFoldDB" id="A0A182JH07"/>
<dbReference type="SUPFAM" id="SSF50494">
    <property type="entry name" value="Trypsin-like serine proteases"/>
    <property type="match status" value="1"/>
</dbReference>
<evidence type="ECO:0000256" key="2">
    <source>
        <dbReference type="ARBA" id="ARBA00022737"/>
    </source>
</evidence>
<keyword evidence="2" id="KW-0677">Repeat</keyword>
<dbReference type="SUPFAM" id="SSF63825">
    <property type="entry name" value="YWTD domain"/>
    <property type="match status" value="1"/>
</dbReference>
<protein>
    <submittedName>
        <fullName evidence="5">Uncharacterized protein</fullName>
    </submittedName>
</protein>
<dbReference type="PANTHER" id="PTHR46513:SF13">
    <property type="entry name" value="EGF-LIKE DOMAIN-CONTAINING PROTEIN"/>
    <property type="match status" value="1"/>
</dbReference>
<dbReference type="InterPro" id="IPR050778">
    <property type="entry name" value="Cueball_EGF_LRP_Nidogen"/>
</dbReference>
<dbReference type="InterPro" id="IPR001254">
    <property type="entry name" value="Trypsin_dom"/>
</dbReference>
<dbReference type="PRINTS" id="PR00722">
    <property type="entry name" value="CHYMOTRYPSIN"/>
</dbReference>
<dbReference type="GO" id="GO:0006508">
    <property type="term" value="P:proteolysis"/>
    <property type="evidence" value="ECO:0007669"/>
    <property type="project" value="InterPro"/>
</dbReference>
<dbReference type="Gene3D" id="2.120.10.30">
    <property type="entry name" value="TolB, C-terminal domain"/>
    <property type="match status" value="1"/>
</dbReference>
<dbReference type="InterPro" id="IPR043504">
    <property type="entry name" value="Peptidase_S1_PA_chymotrypsin"/>
</dbReference>
<evidence type="ECO:0000256" key="1">
    <source>
        <dbReference type="ARBA" id="ARBA00022536"/>
    </source>
</evidence>
<dbReference type="SMART" id="SM00135">
    <property type="entry name" value="LY"/>
    <property type="match status" value="4"/>
</dbReference>
<proteinExistence type="inferred from homology"/>
<dbReference type="InterPro" id="IPR001314">
    <property type="entry name" value="Peptidase_S1A"/>
</dbReference>
<dbReference type="FunFam" id="2.40.10.10:FF:000068">
    <property type="entry name" value="transmembrane protease serine 2"/>
    <property type="match status" value="1"/>
</dbReference>
<dbReference type="InterPro" id="IPR011042">
    <property type="entry name" value="6-blade_b-propeller_TolB-like"/>
</dbReference>
<accession>A0A182JH07</accession>
<dbReference type="GO" id="GO:0017147">
    <property type="term" value="F:Wnt-protein binding"/>
    <property type="evidence" value="ECO:0007669"/>
    <property type="project" value="TreeGrafter"/>
</dbReference>
<dbReference type="GO" id="GO:0005886">
    <property type="term" value="C:plasma membrane"/>
    <property type="evidence" value="ECO:0007669"/>
    <property type="project" value="TreeGrafter"/>
</dbReference>
<dbReference type="InterPro" id="IPR009003">
    <property type="entry name" value="Peptidase_S1_PA"/>
</dbReference>
<sequence length="631" mass="70161">MMLSESQQANLLRNSGSSLPFRVKRLLVTIAIVLCAVVTPCESQNVQLGCGKRKENAVSTRIIRGDDAKLGEWPWNAEIFASADNKPKYVCGGSIIHKRAVISSAHCLVAFNRLVHEDLITVHVGRVDLNASSDGLQVLNVSKIIPHPKFFLSIGIEYDIAILKLSTDIVMSWSVRPVCVWDMGDDDRQLVGQTGTIVGFGLNENDELSGKLQKAELTVVDLYACLDNDRETYGDVLPENMYCAGGKANGDSGGGMFFERNGTWYIRGIISFTAKRPYVTLCDSCKFTVLTDVRGYSGWIMESILGSSAIKRPWYQTPCKGKTVPKDGICNVAKIFDHNFLLVGGHNKMMRVPLRGGKKIKVSTMYDMQGLDHDCAEGRFYWGNNVTNQILSAKYDGTDQKVFIEENMKGSDDLAVDWISRRLYWVDKTMKTINVASLENPNVRTVLIDGNLYTYAIAVDPLRGKLYWTTFFNGENIEWSNLDGTERQVLLSSPHVLLVRSIKVSTATGELCYLDVGYIKIECIDPFSKQIRTMASNLTLPHRFTLTDKLIYWTNLKSETIESIDMNGVRQKPIPLVNITDAYPVGMTAISDKCPLRYSPCAINNGDCPENTICLVNPSAPAGKSCIVKKM</sequence>
<dbReference type="CDD" id="cd00190">
    <property type="entry name" value="Tryp_SPc"/>
    <property type="match status" value="1"/>
</dbReference>
<dbReference type="Pfam" id="PF00089">
    <property type="entry name" value="Trypsin"/>
    <property type="match status" value="1"/>
</dbReference>
<name>A0A182JH07_ANOAO</name>
<dbReference type="PANTHER" id="PTHR46513">
    <property type="entry name" value="VITELLOGENIN RECEPTOR-LIKE PROTEIN-RELATED-RELATED"/>
    <property type="match status" value="1"/>
</dbReference>
<dbReference type="InterPro" id="IPR000033">
    <property type="entry name" value="LDLR_classB_rpt"/>
</dbReference>
<keyword evidence="3" id="KW-1015">Disulfide bond</keyword>
<dbReference type="PROSITE" id="PS51120">
    <property type="entry name" value="LDLRB"/>
    <property type="match status" value="2"/>
</dbReference>
<dbReference type="GO" id="GO:0060070">
    <property type="term" value="P:canonical Wnt signaling pathway"/>
    <property type="evidence" value="ECO:0007669"/>
    <property type="project" value="TreeGrafter"/>
</dbReference>
<dbReference type="SMART" id="SM00020">
    <property type="entry name" value="Tryp_SPc"/>
    <property type="match status" value="1"/>
</dbReference>
<comment type="similarity">
    <text evidence="4">Belongs to the peptidase S1 family. CLIP subfamily.</text>
</comment>
<dbReference type="STRING" id="41427.A0A182JH07"/>
<keyword evidence="1" id="KW-0245">EGF-like domain</keyword>
<dbReference type="VEuPathDB" id="VectorBase:AATE017929"/>
<dbReference type="Gene3D" id="2.40.10.10">
    <property type="entry name" value="Trypsin-like serine proteases"/>
    <property type="match status" value="1"/>
</dbReference>
<evidence type="ECO:0000256" key="3">
    <source>
        <dbReference type="ARBA" id="ARBA00023157"/>
    </source>
</evidence>
<evidence type="ECO:0000313" key="5">
    <source>
        <dbReference type="EnsemblMetazoa" id="AATE017929-PA.1"/>
    </source>
</evidence>
<reference evidence="5" key="1">
    <citation type="submission" date="2022-08" db="UniProtKB">
        <authorList>
            <consortium name="EnsemblMetazoa"/>
        </authorList>
    </citation>
    <scope>IDENTIFICATION</scope>
    <source>
        <strain evidence="5">EBRO</strain>
    </source>
</reference>
<dbReference type="GO" id="GO:0004252">
    <property type="term" value="F:serine-type endopeptidase activity"/>
    <property type="evidence" value="ECO:0007669"/>
    <property type="project" value="InterPro"/>
</dbReference>
<dbReference type="GO" id="GO:0042813">
    <property type="term" value="F:Wnt receptor activity"/>
    <property type="evidence" value="ECO:0007669"/>
    <property type="project" value="TreeGrafter"/>
</dbReference>
<dbReference type="PROSITE" id="PS50240">
    <property type="entry name" value="TRYPSIN_DOM"/>
    <property type="match status" value="1"/>
</dbReference>